<proteinExistence type="inferred from homology"/>
<protein>
    <recommendedName>
        <fullName evidence="7">Pre-mRNA-splicing factor 38</fullName>
    </recommendedName>
</protein>
<keyword evidence="5 7" id="KW-0508">mRNA splicing</keyword>
<evidence type="ECO:0000256" key="1">
    <source>
        <dbReference type="ARBA" id="ARBA00004123"/>
    </source>
</evidence>
<accession>A0AAV7KG36</accession>
<keyword evidence="10" id="KW-1185">Reference proteome</keyword>
<comment type="subcellular location">
    <subcellularLocation>
        <location evidence="1 7">Nucleus</location>
    </subcellularLocation>
</comment>
<dbReference type="InterPro" id="IPR005037">
    <property type="entry name" value="PRP38"/>
</dbReference>
<keyword evidence="6 7" id="KW-0539">Nucleus</keyword>
<evidence type="ECO:0000256" key="4">
    <source>
        <dbReference type="ARBA" id="ARBA00022728"/>
    </source>
</evidence>
<feature type="region of interest" description="Disordered" evidence="8">
    <location>
        <begin position="230"/>
        <end position="372"/>
    </location>
</feature>
<dbReference type="AlphaFoldDB" id="A0AAV7KG36"/>
<keyword evidence="4 7" id="KW-0747">Spliceosome</keyword>
<feature type="compositionally biased region" description="Basic and acidic residues" evidence="8">
    <location>
        <begin position="341"/>
        <end position="357"/>
    </location>
</feature>
<evidence type="ECO:0000256" key="6">
    <source>
        <dbReference type="ARBA" id="ARBA00023242"/>
    </source>
</evidence>
<dbReference type="PANTHER" id="PTHR23142">
    <property type="entry name" value="PRE-MRNA-SPLICING FACTOR 38A-RELATED"/>
    <property type="match status" value="1"/>
</dbReference>
<feature type="compositionally biased region" description="Basic and acidic residues" evidence="8">
    <location>
        <begin position="322"/>
        <end position="333"/>
    </location>
</feature>
<name>A0AAV7KG36_9METZ</name>
<sequence length="372" mass="43802">MATGSEPSRKNNTLHMWGNERTMNINHLILTNIVTSNYFKNDLQRLKTFHEIVDEIYNQVSHLEPWEKGSRKLAGQTGMCGGVRGVGAGGIVSSAFTLLYKLFTLKLTRKQLNNLLNHPDSPFIRGLGFMYIRYCQEPSDLWGWFKDYLDDEEEIDVKAGGGRLITIGELCQMMLSKLDWFGTLFPRIPIPIQKDIENKLREYNSNQSCIRERGNDIDWGEAGRLSKLRAERISSDEEERKEGSRERDTQKYSSRSRSHSPDYSRLHPRSRSPRDRSFKQSKDRYHKRRRSSPEESSSRRYAHKSHKHARSRRHRSSSSPRHISEDRYRSRYYDRRHRQDRQHSDSPERYRHTSKKESTKKRSKYSGDDSPM</sequence>
<feature type="compositionally biased region" description="Basic and acidic residues" evidence="8">
    <location>
        <begin position="230"/>
        <end position="250"/>
    </location>
</feature>
<gene>
    <name evidence="9" type="ORF">LOD99_14415</name>
</gene>
<evidence type="ECO:0000256" key="8">
    <source>
        <dbReference type="SAM" id="MobiDB-lite"/>
    </source>
</evidence>
<comment type="similarity">
    <text evidence="2 7">Belongs to the PRP38 family.</text>
</comment>
<evidence type="ECO:0000313" key="9">
    <source>
        <dbReference type="EMBL" id="KAI6660074.1"/>
    </source>
</evidence>
<evidence type="ECO:0000256" key="7">
    <source>
        <dbReference type="RuleBase" id="RU367025"/>
    </source>
</evidence>
<dbReference type="Proteomes" id="UP001165289">
    <property type="component" value="Unassembled WGS sequence"/>
</dbReference>
<feature type="compositionally biased region" description="Basic and acidic residues" evidence="8">
    <location>
        <begin position="272"/>
        <end position="283"/>
    </location>
</feature>
<dbReference type="EMBL" id="JAKMXF010000044">
    <property type="protein sequence ID" value="KAI6660074.1"/>
    <property type="molecule type" value="Genomic_DNA"/>
</dbReference>
<dbReference type="Pfam" id="PF03371">
    <property type="entry name" value="PRP38"/>
    <property type="match status" value="1"/>
</dbReference>
<comment type="caution">
    <text evidence="9">The sequence shown here is derived from an EMBL/GenBank/DDBJ whole genome shotgun (WGS) entry which is preliminary data.</text>
</comment>
<evidence type="ECO:0000256" key="2">
    <source>
        <dbReference type="ARBA" id="ARBA00006164"/>
    </source>
</evidence>
<comment type="function">
    <text evidence="7">Required for pre-mRNA splicing.</text>
</comment>
<reference evidence="9 10" key="1">
    <citation type="journal article" date="2023" name="BMC Biol.">
        <title>The compact genome of the sponge Oopsacas minuta (Hexactinellida) is lacking key metazoan core genes.</title>
        <authorList>
            <person name="Santini S."/>
            <person name="Schenkelaars Q."/>
            <person name="Jourda C."/>
            <person name="Duchesne M."/>
            <person name="Belahbib H."/>
            <person name="Rocher C."/>
            <person name="Selva M."/>
            <person name="Riesgo A."/>
            <person name="Vervoort M."/>
            <person name="Leys S.P."/>
            <person name="Kodjabachian L."/>
            <person name="Le Bivic A."/>
            <person name="Borchiellini C."/>
            <person name="Claverie J.M."/>
            <person name="Renard E."/>
        </authorList>
    </citation>
    <scope>NUCLEOTIDE SEQUENCE [LARGE SCALE GENOMIC DNA]</scope>
    <source>
        <strain evidence="9">SPO-2</strain>
    </source>
</reference>
<evidence type="ECO:0000256" key="3">
    <source>
        <dbReference type="ARBA" id="ARBA00022664"/>
    </source>
</evidence>
<organism evidence="9 10">
    <name type="scientific">Oopsacas minuta</name>
    <dbReference type="NCBI Taxonomy" id="111878"/>
    <lineage>
        <taxon>Eukaryota</taxon>
        <taxon>Metazoa</taxon>
        <taxon>Porifera</taxon>
        <taxon>Hexactinellida</taxon>
        <taxon>Hexasterophora</taxon>
        <taxon>Lyssacinosida</taxon>
        <taxon>Leucopsacidae</taxon>
        <taxon>Oopsacas</taxon>
    </lineage>
</organism>
<dbReference type="GO" id="GO:0000398">
    <property type="term" value="P:mRNA splicing, via spliceosome"/>
    <property type="evidence" value="ECO:0007669"/>
    <property type="project" value="UniProtKB-UniRule"/>
</dbReference>
<dbReference type="GO" id="GO:0005681">
    <property type="term" value="C:spliceosomal complex"/>
    <property type="evidence" value="ECO:0007669"/>
    <property type="project" value="UniProtKB-KW"/>
</dbReference>
<keyword evidence="3 7" id="KW-0507">mRNA processing</keyword>
<evidence type="ECO:0000256" key="5">
    <source>
        <dbReference type="ARBA" id="ARBA00023187"/>
    </source>
</evidence>
<feature type="compositionally biased region" description="Basic residues" evidence="8">
    <location>
        <begin position="300"/>
        <end position="316"/>
    </location>
</feature>
<evidence type="ECO:0000313" key="10">
    <source>
        <dbReference type="Proteomes" id="UP001165289"/>
    </source>
</evidence>